<dbReference type="GO" id="GO:0008173">
    <property type="term" value="F:RNA methyltransferase activity"/>
    <property type="evidence" value="ECO:0007669"/>
    <property type="project" value="InterPro"/>
</dbReference>
<sequence>MNTPAKRDIDDAQIQQILRAHGIDESRVVRSAHAPASLLADYTDLTDVQLRSKREPAEGLFIAESSKIVTRALAAGYAARSFLLRPNWLEDLAPQLAGSDAPIILGTPAELERIVGFHLHRGALASMERKPQPELREILGRAERIVVLEDIVDHTNVGAIFRSAAALGADAVLISPRCADPLYRRSIRVSMGTVFSVPWARIDPWPAGIDLLREHGFTTAALALRDGASSVREFARAGHAKTALIMGTEGAGLSRRTIEAADACVIIPMSHGIDSLNVAAAAAVAVFALQEDADG</sequence>
<dbReference type="InterPro" id="IPR029026">
    <property type="entry name" value="tRNA_m1G_MTases_N"/>
</dbReference>
<dbReference type="GO" id="GO:0032259">
    <property type="term" value="P:methylation"/>
    <property type="evidence" value="ECO:0007669"/>
    <property type="project" value="UniProtKB-KW"/>
</dbReference>
<gene>
    <name evidence="4" type="ORF">Bravens_01205</name>
</gene>
<keyword evidence="2 4" id="KW-0808">Transferase</keyword>
<dbReference type="PATRIC" id="fig|479117.4.peg.1201"/>
<keyword evidence="5" id="KW-1185">Reference proteome</keyword>
<dbReference type="Pfam" id="PF00588">
    <property type="entry name" value="SpoU_methylase"/>
    <property type="match status" value="1"/>
</dbReference>
<dbReference type="RefSeq" id="WP_062021327.1">
    <property type="nucleotide sequence ID" value="NZ_LQQC01000010.1"/>
</dbReference>
<dbReference type="PANTHER" id="PTHR43191">
    <property type="entry name" value="RRNA METHYLTRANSFERASE 3"/>
    <property type="match status" value="1"/>
</dbReference>
<dbReference type="SUPFAM" id="SSF75217">
    <property type="entry name" value="alpha/beta knot"/>
    <property type="match status" value="1"/>
</dbReference>
<dbReference type="Proteomes" id="UP000243589">
    <property type="component" value="Unassembled WGS sequence"/>
</dbReference>
<evidence type="ECO:0000313" key="5">
    <source>
        <dbReference type="Proteomes" id="UP000243589"/>
    </source>
</evidence>
<organism evidence="4 5">
    <name type="scientific">Brevibacterium ravenspurgense</name>
    <dbReference type="NCBI Taxonomy" id="479117"/>
    <lineage>
        <taxon>Bacteria</taxon>
        <taxon>Bacillati</taxon>
        <taxon>Actinomycetota</taxon>
        <taxon>Actinomycetes</taxon>
        <taxon>Micrococcales</taxon>
        <taxon>Brevibacteriaceae</taxon>
        <taxon>Brevibacterium</taxon>
    </lineage>
</organism>
<evidence type="ECO:0000259" key="3">
    <source>
        <dbReference type="Pfam" id="PF00588"/>
    </source>
</evidence>
<evidence type="ECO:0000256" key="2">
    <source>
        <dbReference type="ARBA" id="ARBA00022679"/>
    </source>
</evidence>
<evidence type="ECO:0000313" key="4">
    <source>
        <dbReference type="EMBL" id="KXZ58168.1"/>
    </source>
</evidence>
<feature type="domain" description="tRNA/rRNA methyltransferase SpoU type" evidence="3">
    <location>
        <begin position="145"/>
        <end position="286"/>
    </location>
</feature>
<dbReference type="CDD" id="cd18095">
    <property type="entry name" value="SpoU-like_rRNA-MTase"/>
    <property type="match status" value="1"/>
</dbReference>
<dbReference type="EMBL" id="LQQC01000010">
    <property type="protein sequence ID" value="KXZ58168.1"/>
    <property type="molecule type" value="Genomic_DNA"/>
</dbReference>
<dbReference type="PANTHER" id="PTHR43191:SF12">
    <property type="entry name" value="RRNA METHYLASE"/>
    <property type="match status" value="1"/>
</dbReference>
<protein>
    <submittedName>
        <fullName evidence="4">Putative TrmH family tRNA/rRNA methyltransferase</fullName>
        <ecNumber evidence="4">2.1.1.-</ecNumber>
    </submittedName>
</protein>
<dbReference type="InterPro" id="IPR051259">
    <property type="entry name" value="rRNA_Methyltransferase"/>
</dbReference>
<dbReference type="GO" id="GO:0006396">
    <property type="term" value="P:RNA processing"/>
    <property type="evidence" value="ECO:0007669"/>
    <property type="project" value="InterPro"/>
</dbReference>
<reference evidence="4 5" key="1">
    <citation type="submission" date="2016-01" db="EMBL/GenBank/DDBJ databases">
        <title>Use of Whole Genome Sequencing to ascertain that Brevibacterium massiliense (Roux, Raoult 2009) is a later heterotypic synonym of Brevibacterium ravenspurgense (Mages 2008).</title>
        <authorList>
            <person name="Bernier A.-M."/>
            <person name="Burdz T."/>
            <person name="Huynh C."/>
            <person name="Pachecho A.L."/>
            <person name="Wiebe D."/>
            <person name="Bonner C."/>
            <person name="Bernard K."/>
        </authorList>
    </citation>
    <scope>NUCLEOTIDE SEQUENCE [LARGE SCALE GENOMIC DNA]</scope>
    <source>
        <strain evidence="4 5">CCUG56047</strain>
    </source>
</reference>
<dbReference type="EC" id="2.1.1.-" evidence="4"/>
<dbReference type="SUPFAM" id="SSF55315">
    <property type="entry name" value="L30e-like"/>
    <property type="match status" value="1"/>
</dbReference>
<proteinExistence type="predicted"/>
<accession>A0A150H8J1</accession>
<dbReference type="InterPro" id="IPR001537">
    <property type="entry name" value="SpoU_MeTrfase"/>
</dbReference>
<comment type="caution">
    <text evidence="4">The sequence shown here is derived from an EMBL/GenBank/DDBJ whole genome shotgun (WGS) entry which is preliminary data.</text>
</comment>
<dbReference type="AlphaFoldDB" id="A0A150H8J1"/>
<name>A0A150H8J1_9MICO</name>
<keyword evidence="1 4" id="KW-0489">Methyltransferase</keyword>
<dbReference type="InterPro" id="IPR029064">
    <property type="entry name" value="Ribosomal_eL30-like_sf"/>
</dbReference>
<dbReference type="GO" id="GO:0003723">
    <property type="term" value="F:RNA binding"/>
    <property type="evidence" value="ECO:0007669"/>
    <property type="project" value="InterPro"/>
</dbReference>
<dbReference type="InterPro" id="IPR029028">
    <property type="entry name" value="Alpha/beta_knot_MTases"/>
</dbReference>
<evidence type="ECO:0000256" key="1">
    <source>
        <dbReference type="ARBA" id="ARBA00022603"/>
    </source>
</evidence>
<dbReference type="Gene3D" id="3.40.1280.10">
    <property type="match status" value="1"/>
</dbReference>